<reference evidence="2 3" key="1">
    <citation type="journal article" date="2017" name="Int. J. Syst. Evol. Microbiol.">
        <title>Mucilaginibacterpsychrotolerans sp. nov., isolated from peatlands.</title>
        <authorList>
            <person name="Deng Y."/>
            <person name="Shen L."/>
            <person name="Xu B."/>
            <person name="Liu Y."/>
            <person name="Gu Z."/>
            <person name="Liu H."/>
            <person name="Zhou Y."/>
        </authorList>
    </citation>
    <scope>NUCLEOTIDE SEQUENCE [LARGE SCALE GENOMIC DNA]</scope>
    <source>
        <strain evidence="2 3">NH7-4</strain>
    </source>
</reference>
<feature type="transmembrane region" description="Helical" evidence="1">
    <location>
        <begin position="49"/>
        <end position="68"/>
    </location>
</feature>
<sequence>MYLSNFGVYHFSIALMKITVLISRLLLGALYLVFGLDYFLHFIPYQPPLHPGAAGVFKAGLVAAGYFYPMQKTIQVLGGLSLLINRYAPLSAVVLFPISLNVFLFHTLLAPEAWQMGAILLLPNLLLGWGYWKYYKSMFIQKAAA</sequence>
<evidence type="ECO:0000256" key="1">
    <source>
        <dbReference type="SAM" id="Phobius"/>
    </source>
</evidence>
<name>A0A4Y8SI54_9SPHI</name>
<dbReference type="Proteomes" id="UP000297540">
    <property type="component" value="Unassembled WGS sequence"/>
</dbReference>
<feature type="transmembrane region" description="Helical" evidence="1">
    <location>
        <begin position="21"/>
        <end position="43"/>
    </location>
</feature>
<accession>A0A4Y8SI54</accession>
<dbReference type="AlphaFoldDB" id="A0A4Y8SI54"/>
<keyword evidence="3" id="KW-1185">Reference proteome</keyword>
<gene>
    <name evidence="2" type="ORF">E2R66_09820</name>
</gene>
<keyword evidence="1" id="KW-1133">Transmembrane helix</keyword>
<comment type="caution">
    <text evidence="2">The sequence shown here is derived from an EMBL/GenBank/DDBJ whole genome shotgun (WGS) entry which is preliminary data.</text>
</comment>
<protein>
    <submittedName>
        <fullName evidence="2">DoxX family membrane protein</fullName>
    </submittedName>
</protein>
<keyword evidence="1" id="KW-0812">Transmembrane</keyword>
<feature type="transmembrane region" description="Helical" evidence="1">
    <location>
        <begin position="114"/>
        <end position="132"/>
    </location>
</feature>
<evidence type="ECO:0000313" key="3">
    <source>
        <dbReference type="Proteomes" id="UP000297540"/>
    </source>
</evidence>
<organism evidence="2 3">
    <name type="scientific">Mucilaginibacter psychrotolerans</name>
    <dbReference type="NCBI Taxonomy" id="1524096"/>
    <lineage>
        <taxon>Bacteria</taxon>
        <taxon>Pseudomonadati</taxon>
        <taxon>Bacteroidota</taxon>
        <taxon>Sphingobacteriia</taxon>
        <taxon>Sphingobacteriales</taxon>
        <taxon>Sphingobacteriaceae</taxon>
        <taxon>Mucilaginibacter</taxon>
    </lineage>
</organism>
<keyword evidence="1" id="KW-0472">Membrane</keyword>
<dbReference type="EMBL" id="SOZE01000007">
    <property type="protein sequence ID" value="TFF38320.1"/>
    <property type="molecule type" value="Genomic_DNA"/>
</dbReference>
<evidence type="ECO:0000313" key="2">
    <source>
        <dbReference type="EMBL" id="TFF38320.1"/>
    </source>
</evidence>
<proteinExistence type="predicted"/>